<evidence type="ECO:0000256" key="3">
    <source>
        <dbReference type="ARBA" id="ARBA00002443"/>
    </source>
</evidence>
<evidence type="ECO:0000259" key="16">
    <source>
        <dbReference type="Pfam" id="PF00557"/>
    </source>
</evidence>
<comment type="cofactor">
    <cofactor evidence="2">
        <name>Mn(2+)</name>
        <dbReference type="ChEBI" id="CHEBI:29035"/>
    </cofactor>
</comment>
<dbReference type="PROSITE" id="PS00491">
    <property type="entry name" value="PROLINE_PEPTIDASE"/>
    <property type="match status" value="1"/>
</dbReference>
<name>A0A5N5X8S5_9EURO</name>
<dbReference type="Gene3D" id="3.90.230.10">
    <property type="entry name" value="Creatinase/methionine aminopeptidase superfamily"/>
    <property type="match status" value="1"/>
</dbReference>
<evidence type="ECO:0000256" key="8">
    <source>
        <dbReference type="ARBA" id="ARBA00022670"/>
    </source>
</evidence>
<evidence type="ECO:0000259" key="20">
    <source>
        <dbReference type="Pfam" id="PF20652"/>
    </source>
</evidence>
<feature type="region of interest" description="Disordered" evidence="15">
    <location>
        <begin position="1513"/>
        <end position="1532"/>
    </location>
</feature>
<feature type="compositionally biased region" description="Basic and acidic residues" evidence="15">
    <location>
        <begin position="703"/>
        <end position="745"/>
    </location>
</feature>
<evidence type="ECO:0000256" key="10">
    <source>
        <dbReference type="ARBA" id="ARBA00022801"/>
    </source>
</evidence>
<keyword evidence="22" id="KW-1185">Reference proteome</keyword>
<dbReference type="Pfam" id="PF16189">
    <property type="entry name" value="Creatinase_N_2"/>
    <property type="match status" value="1"/>
</dbReference>
<keyword evidence="11" id="KW-0482">Metalloprotease</keyword>
<dbReference type="Gene3D" id="3.40.350.10">
    <property type="entry name" value="Creatinase/prolidase N-terminal domain"/>
    <property type="match status" value="2"/>
</dbReference>
<organism evidence="21 22">
    <name type="scientific">Aspergillus leporis</name>
    <dbReference type="NCBI Taxonomy" id="41062"/>
    <lineage>
        <taxon>Eukaryota</taxon>
        <taxon>Fungi</taxon>
        <taxon>Dikarya</taxon>
        <taxon>Ascomycota</taxon>
        <taxon>Pezizomycotina</taxon>
        <taxon>Eurotiomycetes</taxon>
        <taxon>Eurotiomycetidae</taxon>
        <taxon>Eurotiales</taxon>
        <taxon>Aspergillaceae</taxon>
        <taxon>Aspergillus</taxon>
        <taxon>Aspergillus subgen. Circumdati</taxon>
    </lineage>
</organism>
<dbReference type="EC" id="3.4.11.9" evidence="5"/>
<dbReference type="InterPro" id="IPR036005">
    <property type="entry name" value="Creatinase/aminopeptidase-like"/>
</dbReference>
<protein>
    <recommendedName>
        <fullName evidence="6">Probable Xaa-Pro aminopeptidase P</fullName>
        <ecNumber evidence="5">3.4.11.9</ecNumber>
    </recommendedName>
    <alternativeName>
        <fullName evidence="13">Aminoacylproline aminopeptidase</fullName>
    </alternativeName>
    <alternativeName>
        <fullName evidence="14">Prolidase</fullName>
    </alternativeName>
</protein>
<keyword evidence="9" id="KW-0479">Metal-binding</keyword>
<feature type="compositionally biased region" description="Polar residues" evidence="15">
    <location>
        <begin position="1514"/>
        <end position="1525"/>
    </location>
</feature>
<evidence type="ECO:0000256" key="9">
    <source>
        <dbReference type="ARBA" id="ARBA00022723"/>
    </source>
</evidence>
<dbReference type="GO" id="GO:0000145">
    <property type="term" value="C:exocyst"/>
    <property type="evidence" value="ECO:0007669"/>
    <property type="project" value="InterPro"/>
</dbReference>
<evidence type="ECO:0000256" key="5">
    <source>
        <dbReference type="ARBA" id="ARBA00012574"/>
    </source>
</evidence>
<comment type="function">
    <text evidence="3">Catalyzes the removal of a penultimate prolyl residue from the N-termini of peptides.</text>
</comment>
<sequence length="1827" mass="204743">MLFSHRPIRSSWISAFRSAHPLPLSRPRFFTTSVPRCSVDMETVDTSKRLSKLRQLMQEHKVDVYIIPSEDSHQSEYIAPCDGRREFISGFSGSAGTAIVSLSKAALSTDGRYFNQAAKQLDSNWQLLKRGVEGFPTWQEWTTEQAEGGKVVGVDPALITASGARSLSETLKKNGSTLVGVRQNLVDLVWGQDRPAPPREKVRVHPDKFAGKNFQEKISELRKELESKKSAGFVVSMLDEIAWLFNLRGSDIPYNPVFFSYAIITPKTAEIYVDADKLTPEVIAHLGQDVVIKPYDAIYADSKALSEARTQEVGETASKFLLSNKASWALSLSLGGEEQVEEVRSPISDAKAVKNEVELAGMRACHIRDGAALTEYFAWLENELINKKSTLDEVDAADKLEQIRSRQDLFAGLSFDTISSTGPNGAVIHYKPEKGSCSIIDPNAIYLCDSGGQYYDGTTDVTRTFHFGKPTELEKKAFTLVLKGVIALDTAVFPKGTSGFALDVLARQYLWKEGLDYLHGTGHGVGSYLNVHEGPMGVGTRVQYTEVPIAPGNVISDEPGFYEDGKFGIRIENVIMAREVQTTHTFGDKPWLGFEHVTMTPIGRNLIEPSLLSDAELKWVNDYHAEVWEKTHHFFENDEGGYTNGFGYSETSRYDRTDGGYGNSNNLGVNGYGGGGRERRPGGYGGFYPEAPQQPKLSPSQSPDRRRERRDYDREREYSSSRSRTRDRDGEPERRLQSSSRDGRPQGENSWLSDSSRERDHNMNNNVAGSQAVEGVLDPFTGPGWHLRSQLTLHRVYTEVLQSIHLEWELVASDECVPVQVALQLMDTSTLGKADREPDFMNVHNRIQKTLKSVVNEHHQGFNSSIGTYHKIQSSIQSSQGRVRSLKHALEQAKSGLLSTKPELKDLATSSQKYDDIIQLFSQIEEIQSLPEKLESRISDKRFLAAVEVLHDAFRLLRRSELDNIGALADIRAYFTNQEISLTDILIEELHDHLYLKSPYCSNRWKPPIPEGETNTGSQSGWAGTSWDRPVYAFLAKLDASTLMVEDASRNPEADTFYYIRLLVEALNKMGHLDIAVDRIEQRLPVELFAVVDKTNAEVDARYPNSTRGFSPQDSKTNLPTEIIEKRGHVLSEFLWTLYAKFESIAEGHRVVHDVIAAIVEREGIPKSNTLVGGFKELWKLYQSEIRSLMHDYLATDGESSLRPGGEDESKRHFYSGYRDKSKKMFKLSETDGTTEIRAEQNELDEILRSSVPGLVSKTRQKSTTNDNSDSKQGNSGTGHKILIEPSVFNMSILLPPSLSFIQRLKEIVPVDSDIAMSTLTSFLDDFMVNVFLPQLDETVTDLCTLSYITPDSFTEDSQWLAVSPRPVFKGTVKFMSIIREFSKMLSSIPHDQAFTQLLITQIVNYYDKCCGWYKAIVTKISPRDNGRFRLKAAAQYAASGDIHDVVSELWRKETSNKEELIVKETKLLLKHTNEVPLEPYDIISDAKTVAALSLLYNSMQWLASHLQKLRQVKQPSPESRQTQEGGPPNRRWTLIGAMVPKREGLSQPVYLPLNQETATAFDTTIESLRDLAATALFALHIDIRCGVIHILTRTMAGPNPRNNRDSEPATPSPNSNTNWWHIILNQPTAASPTVLELNNDLIAFDTNISSYLGSDERWYITSGLARFIDQVFVSSTHHIGAMNENGALRLQLDVLVLQQNLKNIIIDPSADMEEEGAARRGPEQHHEVVALPRSAKFLDWFLDGAEKALDYAKDEKESFAAHPEKALAAGNGEPFTYEELKILVDLCFSDVLKGPRGAENREEFMAAKKASADALLRLNEIMWDSR</sequence>
<keyword evidence="12" id="KW-0464">Manganese</keyword>
<dbReference type="InterPro" id="IPR048630">
    <property type="entry name" value="Sec8_M"/>
</dbReference>
<reference evidence="21 22" key="1">
    <citation type="submission" date="2019-04" db="EMBL/GenBank/DDBJ databases">
        <title>Friends and foes A comparative genomics study of 23 Aspergillus species from section Flavi.</title>
        <authorList>
            <consortium name="DOE Joint Genome Institute"/>
            <person name="Kjaerbolling I."/>
            <person name="Vesth T."/>
            <person name="Frisvad J.C."/>
            <person name="Nybo J.L."/>
            <person name="Theobald S."/>
            <person name="Kildgaard S."/>
            <person name="Isbrandt T."/>
            <person name="Kuo A."/>
            <person name="Sato A."/>
            <person name="Lyhne E.K."/>
            <person name="Kogle M.E."/>
            <person name="Wiebenga A."/>
            <person name="Kun R.S."/>
            <person name="Lubbers R.J."/>
            <person name="Makela M.R."/>
            <person name="Barry K."/>
            <person name="Chovatia M."/>
            <person name="Clum A."/>
            <person name="Daum C."/>
            <person name="Haridas S."/>
            <person name="He G."/>
            <person name="LaButti K."/>
            <person name="Lipzen A."/>
            <person name="Mondo S."/>
            <person name="Riley R."/>
            <person name="Salamov A."/>
            <person name="Simmons B.A."/>
            <person name="Magnuson J.K."/>
            <person name="Henrissat B."/>
            <person name="Mortensen U.H."/>
            <person name="Larsen T.O."/>
            <person name="Devries R.P."/>
            <person name="Grigoriev I.V."/>
            <person name="Machida M."/>
            <person name="Baker S.E."/>
            <person name="Andersen M.R."/>
        </authorList>
    </citation>
    <scope>NUCLEOTIDE SEQUENCE [LARGE SCALE GENOMIC DNA]</scope>
    <source>
        <strain evidence="21 22">CBS 151.66</strain>
    </source>
</reference>
<dbReference type="InterPro" id="IPR033740">
    <property type="entry name" value="Pept_M24B"/>
</dbReference>
<evidence type="ECO:0000313" key="21">
    <source>
        <dbReference type="EMBL" id="KAB8075914.1"/>
    </source>
</evidence>
<dbReference type="InterPro" id="IPR000587">
    <property type="entry name" value="Creatinase_N"/>
</dbReference>
<dbReference type="OrthoDB" id="272977at2759"/>
<feature type="domain" description="Peptidase M24" evidence="16">
    <location>
        <begin position="361"/>
        <end position="577"/>
    </location>
</feature>
<dbReference type="Pfam" id="PF00557">
    <property type="entry name" value="Peptidase_M24"/>
    <property type="match status" value="1"/>
</dbReference>
<feature type="compositionally biased region" description="Low complexity" evidence="15">
    <location>
        <begin position="693"/>
        <end position="702"/>
    </location>
</feature>
<feature type="domain" description="Exocyst complex component Sec8 N-terminal" evidence="18">
    <location>
        <begin position="799"/>
        <end position="936"/>
    </location>
</feature>
<dbReference type="InterPro" id="IPR050422">
    <property type="entry name" value="X-Pro_aminopeptidase_P"/>
</dbReference>
<dbReference type="CDD" id="cd01085">
    <property type="entry name" value="APP"/>
    <property type="match status" value="1"/>
</dbReference>
<evidence type="ECO:0000313" key="22">
    <source>
        <dbReference type="Proteomes" id="UP000326565"/>
    </source>
</evidence>
<evidence type="ECO:0000256" key="11">
    <source>
        <dbReference type="ARBA" id="ARBA00023049"/>
    </source>
</evidence>
<keyword evidence="10" id="KW-0378">Hydrolase</keyword>
<proteinExistence type="inferred from homology"/>
<dbReference type="GO" id="GO:0006508">
    <property type="term" value="P:proteolysis"/>
    <property type="evidence" value="ECO:0007669"/>
    <property type="project" value="UniProtKB-KW"/>
</dbReference>
<gene>
    <name evidence="21" type="ORF">BDV29DRAFT_189802</name>
</gene>
<evidence type="ECO:0000256" key="15">
    <source>
        <dbReference type="SAM" id="MobiDB-lite"/>
    </source>
</evidence>
<dbReference type="FunFam" id="3.40.350.10:FF:000010">
    <property type="entry name" value="Probable Xaa-Pro aminopeptidase P"/>
    <property type="match status" value="1"/>
</dbReference>
<evidence type="ECO:0000259" key="17">
    <source>
        <dbReference type="Pfam" id="PF01321"/>
    </source>
</evidence>
<evidence type="ECO:0000256" key="7">
    <source>
        <dbReference type="ARBA" id="ARBA00022438"/>
    </source>
</evidence>
<feature type="region of interest" description="Disordered" evidence="15">
    <location>
        <begin position="1596"/>
        <end position="1615"/>
    </location>
</feature>
<dbReference type="Pfam" id="PF16188">
    <property type="entry name" value="Peptidase_M24_C"/>
    <property type="match status" value="1"/>
</dbReference>
<evidence type="ECO:0000256" key="13">
    <source>
        <dbReference type="ARBA" id="ARBA00030849"/>
    </source>
</evidence>
<dbReference type="InterPro" id="IPR032416">
    <property type="entry name" value="Peptidase_M24_C"/>
</dbReference>
<feature type="domain" description="Peptidase M24 C-terminal" evidence="19">
    <location>
        <begin position="590"/>
        <end position="638"/>
    </location>
</feature>
<dbReference type="Pfam" id="PF20652">
    <property type="entry name" value="Sec8_C"/>
    <property type="match status" value="1"/>
</dbReference>
<feature type="region of interest" description="Disordered" evidence="15">
    <location>
        <begin position="655"/>
        <end position="764"/>
    </location>
</feature>
<dbReference type="InterPro" id="IPR000994">
    <property type="entry name" value="Pept_M24"/>
</dbReference>
<dbReference type="FunFam" id="3.40.350.10:FF:000003">
    <property type="entry name" value="Xaa-pro aminopeptidase P"/>
    <property type="match status" value="1"/>
</dbReference>
<dbReference type="SUPFAM" id="SSF55920">
    <property type="entry name" value="Creatinase/aminopeptidase"/>
    <property type="match status" value="1"/>
</dbReference>
<comment type="similarity">
    <text evidence="4">Belongs to the peptidase M24B family.</text>
</comment>
<dbReference type="Proteomes" id="UP000326565">
    <property type="component" value="Unassembled WGS sequence"/>
</dbReference>
<feature type="domain" description="Exocyst complex component Sec8 middle helical bundle" evidence="20">
    <location>
        <begin position="1051"/>
        <end position="1299"/>
    </location>
</feature>
<accession>A0A5N5X8S5</accession>
<dbReference type="GO" id="GO:0046872">
    <property type="term" value="F:metal ion binding"/>
    <property type="evidence" value="ECO:0007669"/>
    <property type="project" value="UniProtKB-KW"/>
</dbReference>
<evidence type="ECO:0000256" key="14">
    <source>
        <dbReference type="ARBA" id="ARBA00032413"/>
    </source>
</evidence>
<dbReference type="InterPro" id="IPR029149">
    <property type="entry name" value="Creatin/AminoP/Spt16_N"/>
</dbReference>
<feature type="domain" description="Creatinase N-terminal" evidence="17">
    <location>
        <begin position="49"/>
        <end position="181"/>
    </location>
</feature>
<feature type="region of interest" description="Disordered" evidence="15">
    <location>
        <begin position="1255"/>
        <end position="1278"/>
    </location>
</feature>
<dbReference type="InterPro" id="IPR007191">
    <property type="entry name" value="Sec8_exocyst_N"/>
</dbReference>
<dbReference type="PANTHER" id="PTHR43763">
    <property type="entry name" value="XAA-PRO AMINOPEPTIDASE 1"/>
    <property type="match status" value="1"/>
</dbReference>
<evidence type="ECO:0000256" key="2">
    <source>
        <dbReference type="ARBA" id="ARBA00001936"/>
    </source>
</evidence>
<comment type="catalytic activity">
    <reaction evidence="1">
        <text>Release of any N-terminal amino acid, including proline, that is linked to proline, even from a dipeptide or tripeptide.</text>
        <dbReference type="EC" id="3.4.11.9"/>
    </reaction>
</comment>
<dbReference type="PANTHER" id="PTHR43763:SF6">
    <property type="entry name" value="XAA-PRO AMINOPEPTIDASE 1"/>
    <property type="match status" value="1"/>
</dbReference>
<evidence type="ECO:0000256" key="1">
    <source>
        <dbReference type="ARBA" id="ARBA00001424"/>
    </source>
</evidence>
<dbReference type="InterPro" id="IPR001131">
    <property type="entry name" value="Peptidase_M24B_aminopep-P_CS"/>
</dbReference>
<evidence type="ECO:0000256" key="12">
    <source>
        <dbReference type="ARBA" id="ARBA00023211"/>
    </source>
</evidence>
<evidence type="ECO:0000259" key="19">
    <source>
        <dbReference type="Pfam" id="PF16188"/>
    </source>
</evidence>
<dbReference type="GO" id="GO:0006904">
    <property type="term" value="P:vesicle docking involved in exocytosis"/>
    <property type="evidence" value="ECO:0007669"/>
    <property type="project" value="InterPro"/>
</dbReference>
<dbReference type="EMBL" id="ML732187">
    <property type="protein sequence ID" value="KAB8075914.1"/>
    <property type="molecule type" value="Genomic_DNA"/>
</dbReference>
<evidence type="ECO:0000256" key="6">
    <source>
        <dbReference type="ARBA" id="ARBA00020658"/>
    </source>
</evidence>
<dbReference type="Pfam" id="PF01321">
    <property type="entry name" value="Creatinase_N"/>
    <property type="match status" value="1"/>
</dbReference>
<dbReference type="FunFam" id="3.90.230.10:FF:000007">
    <property type="entry name" value="Xaa-Pro aminopeptidase P"/>
    <property type="match status" value="1"/>
</dbReference>
<evidence type="ECO:0000259" key="18">
    <source>
        <dbReference type="Pfam" id="PF04048"/>
    </source>
</evidence>
<feature type="compositionally biased region" description="Polar residues" evidence="15">
    <location>
        <begin position="1262"/>
        <end position="1275"/>
    </location>
</feature>
<dbReference type="GO" id="GO:0070006">
    <property type="term" value="F:metalloaminopeptidase activity"/>
    <property type="evidence" value="ECO:0007669"/>
    <property type="project" value="InterPro"/>
</dbReference>
<keyword evidence="8" id="KW-0645">Protease</keyword>
<evidence type="ECO:0000256" key="4">
    <source>
        <dbReference type="ARBA" id="ARBA00008766"/>
    </source>
</evidence>
<dbReference type="Pfam" id="PF04048">
    <property type="entry name" value="Sec8_N"/>
    <property type="match status" value="1"/>
</dbReference>
<dbReference type="SUPFAM" id="SSF53092">
    <property type="entry name" value="Creatinase/prolidase N-terminal domain"/>
    <property type="match status" value="1"/>
</dbReference>
<keyword evidence="7" id="KW-0031">Aminopeptidase</keyword>